<evidence type="ECO:0000256" key="3">
    <source>
        <dbReference type="ARBA" id="ARBA00023163"/>
    </source>
</evidence>
<evidence type="ECO:0000256" key="1">
    <source>
        <dbReference type="ARBA" id="ARBA00023015"/>
    </source>
</evidence>
<protein>
    <submittedName>
        <fullName evidence="5">GlxA family transcriptional regulator</fullName>
    </submittedName>
</protein>
<gene>
    <name evidence="5" type="ORF">EOW66_12430</name>
</gene>
<dbReference type="GO" id="GO:0043565">
    <property type="term" value="F:sequence-specific DNA binding"/>
    <property type="evidence" value="ECO:0007669"/>
    <property type="project" value="InterPro"/>
</dbReference>
<dbReference type="GO" id="GO:0003700">
    <property type="term" value="F:DNA-binding transcription factor activity"/>
    <property type="evidence" value="ECO:0007669"/>
    <property type="project" value="InterPro"/>
</dbReference>
<dbReference type="Gene3D" id="1.10.10.60">
    <property type="entry name" value="Homeodomain-like"/>
    <property type="match status" value="2"/>
</dbReference>
<organism evidence="5 6">
    <name type="scientific">Paenirhodobacter huangdaonensis</name>
    <dbReference type="NCBI Taxonomy" id="2501515"/>
    <lineage>
        <taxon>Bacteria</taxon>
        <taxon>Pseudomonadati</taxon>
        <taxon>Pseudomonadota</taxon>
        <taxon>Alphaproteobacteria</taxon>
        <taxon>Rhodobacterales</taxon>
        <taxon>Rhodobacter group</taxon>
        <taxon>Paenirhodobacter</taxon>
    </lineage>
</organism>
<keyword evidence="6" id="KW-1185">Reference proteome</keyword>
<dbReference type="SUPFAM" id="SSF52317">
    <property type="entry name" value="Class I glutamine amidotransferase-like"/>
    <property type="match status" value="1"/>
</dbReference>
<sequence length="342" mass="37201">MTLGEAKRTMSRKAAPVAEIGLLIYPDCQLAAVHGLTDLFRIAGEWTGENAARLRVSHWQAAEDGVDCVWDSDPGAPHALGHAIIPPSIIMPDRMAPAPAAATWLRARHAAGTVLCSVCAGAFVLAETGLMNGRRATTHWAFAAQLAARFPEIRLAEDHMMIDEGDVMTAGGILAWTDLGLTLVERLLGPATMLATAKFLLIDPPRSSQRPFAQFIPRFDHGDEAIRSAQHHLHAHAFTALRLGDLHGIAAMTERTFLRRFTAATGHRPNDYLQQVRIAKAREDLERTITPVDQIAWQVGYSDPAAFRKIFQKITGSTPVAYRQRFGIAGASGGQPKEQGRG</sequence>
<accession>A0A443LPH8</accession>
<dbReference type="PROSITE" id="PS00041">
    <property type="entry name" value="HTH_ARAC_FAMILY_1"/>
    <property type="match status" value="1"/>
</dbReference>
<reference evidence="5" key="2">
    <citation type="submission" date="2019-01" db="EMBL/GenBank/DDBJ databases">
        <authorList>
            <person name="Li Y."/>
        </authorList>
    </citation>
    <scope>NUCLEOTIDE SEQUENCE [LARGE SCALE GENOMIC DNA]</scope>
    <source>
        <strain evidence="5">CGMCC 1.12963</strain>
    </source>
</reference>
<dbReference type="Pfam" id="PF01965">
    <property type="entry name" value="DJ-1_PfpI"/>
    <property type="match status" value="1"/>
</dbReference>
<dbReference type="PANTHER" id="PTHR43130:SF3">
    <property type="entry name" value="HTH-TYPE TRANSCRIPTIONAL REGULATOR RV1931C"/>
    <property type="match status" value="1"/>
</dbReference>
<dbReference type="Pfam" id="PF12833">
    <property type="entry name" value="HTH_18"/>
    <property type="match status" value="1"/>
</dbReference>
<dbReference type="Proteomes" id="UP000288071">
    <property type="component" value="Unassembled WGS sequence"/>
</dbReference>
<reference evidence="5" key="1">
    <citation type="submission" date="2019-01" db="EMBL/GenBank/DDBJ databases">
        <title>Sinorhodobacter populi sp. nov. isolated from the symptomatic bark tissue of Populus euramericana canker.</title>
        <authorList>
            <person name="Xu G."/>
        </authorList>
    </citation>
    <scope>NUCLEOTIDE SEQUENCE [LARGE SCALE GENOMIC DNA]</scope>
    <source>
        <strain evidence="5">CGMCC 1.12963</strain>
    </source>
</reference>
<dbReference type="InterPro" id="IPR029062">
    <property type="entry name" value="Class_I_gatase-like"/>
</dbReference>
<name>A0A443LPH8_9RHOB</name>
<dbReference type="InterPro" id="IPR009057">
    <property type="entry name" value="Homeodomain-like_sf"/>
</dbReference>
<keyword evidence="3" id="KW-0804">Transcription</keyword>
<dbReference type="CDD" id="cd03138">
    <property type="entry name" value="GATase1_AraC_2"/>
    <property type="match status" value="1"/>
</dbReference>
<evidence type="ECO:0000313" key="5">
    <source>
        <dbReference type="EMBL" id="RWR51079.1"/>
    </source>
</evidence>
<comment type="caution">
    <text evidence="5">The sequence shown here is derived from an EMBL/GenBank/DDBJ whole genome shotgun (WGS) entry which is preliminary data.</text>
</comment>
<dbReference type="AlphaFoldDB" id="A0A443LPH8"/>
<evidence type="ECO:0000313" key="6">
    <source>
        <dbReference type="Proteomes" id="UP000288071"/>
    </source>
</evidence>
<dbReference type="InterPro" id="IPR052158">
    <property type="entry name" value="INH-QAR"/>
</dbReference>
<evidence type="ECO:0000256" key="2">
    <source>
        <dbReference type="ARBA" id="ARBA00023125"/>
    </source>
</evidence>
<evidence type="ECO:0000259" key="4">
    <source>
        <dbReference type="PROSITE" id="PS01124"/>
    </source>
</evidence>
<dbReference type="InterPro" id="IPR018062">
    <property type="entry name" value="HTH_AraC-typ_CS"/>
</dbReference>
<keyword evidence="2" id="KW-0238">DNA-binding</keyword>
<feature type="domain" description="HTH araC/xylS-type" evidence="4">
    <location>
        <begin position="223"/>
        <end position="325"/>
    </location>
</feature>
<keyword evidence="1" id="KW-0805">Transcription regulation</keyword>
<dbReference type="Gene3D" id="3.40.50.880">
    <property type="match status" value="1"/>
</dbReference>
<proteinExistence type="predicted"/>
<dbReference type="SMART" id="SM00342">
    <property type="entry name" value="HTH_ARAC"/>
    <property type="match status" value="1"/>
</dbReference>
<dbReference type="InterPro" id="IPR018060">
    <property type="entry name" value="HTH_AraC"/>
</dbReference>
<dbReference type="PROSITE" id="PS01124">
    <property type="entry name" value="HTH_ARAC_FAMILY_2"/>
    <property type="match status" value="1"/>
</dbReference>
<dbReference type="EMBL" id="SAVA01000007">
    <property type="protein sequence ID" value="RWR51079.1"/>
    <property type="molecule type" value="Genomic_DNA"/>
</dbReference>
<dbReference type="PANTHER" id="PTHR43130">
    <property type="entry name" value="ARAC-FAMILY TRANSCRIPTIONAL REGULATOR"/>
    <property type="match status" value="1"/>
</dbReference>
<dbReference type="SUPFAM" id="SSF46689">
    <property type="entry name" value="Homeodomain-like"/>
    <property type="match status" value="2"/>
</dbReference>
<dbReference type="InterPro" id="IPR002818">
    <property type="entry name" value="DJ-1/PfpI"/>
</dbReference>